<comment type="caution">
    <text evidence="1">The sequence shown here is derived from an EMBL/GenBank/DDBJ whole genome shotgun (WGS) entry which is preliminary data.</text>
</comment>
<sequence>MSVANIGKLQEKFHSKKAAKFRSKRTTFSQPKADFAAVQNLPSAWSDWFPMVITTKNFSKYGCYVMALMQSHGNFSHPEVISYELLEGEVFNSKFCINPLKPISMAIERFLFAFPPCIPDLLMAKDFKTSVLHVSELSIALPWIPKNSPQSRIALTSKGDKQNPVECIEENIGMSKKKMGRRVARSLMGLLDTSRRPKEATPFVLDYGMKVIISTEIGMPTVKIAMQDQMDNDEEIIKQLDWADKK</sequence>
<dbReference type="EMBL" id="QGNW01002557">
    <property type="protein sequence ID" value="RVW18034.1"/>
    <property type="molecule type" value="Genomic_DNA"/>
</dbReference>
<reference evidence="1 2" key="1">
    <citation type="journal article" date="2018" name="PLoS Genet.">
        <title>Population sequencing reveals clonal diversity and ancestral inbreeding in the grapevine cultivar Chardonnay.</title>
        <authorList>
            <person name="Roach M.J."/>
            <person name="Johnson D.L."/>
            <person name="Bohlmann J."/>
            <person name="van Vuuren H.J."/>
            <person name="Jones S.J."/>
            <person name="Pretorius I.S."/>
            <person name="Schmidt S.A."/>
            <person name="Borneman A.R."/>
        </authorList>
    </citation>
    <scope>NUCLEOTIDE SEQUENCE [LARGE SCALE GENOMIC DNA]</scope>
    <source>
        <strain evidence="2">cv. Chardonnay</strain>
        <tissue evidence="1">Leaf</tissue>
    </source>
</reference>
<proteinExistence type="predicted"/>
<dbReference type="Proteomes" id="UP000288805">
    <property type="component" value="Unassembled WGS sequence"/>
</dbReference>
<evidence type="ECO:0000313" key="2">
    <source>
        <dbReference type="Proteomes" id="UP000288805"/>
    </source>
</evidence>
<accession>A0A438C456</accession>
<name>A0A438C456_VITVI</name>
<evidence type="ECO:0000313" key="1">
    <source>
        <dbReference type="EMBL" id="RVW18034.1"/>
    </source>
</evidence>
<protein>
    <submittedName>
        <fullName evidence="1">Uncharacterized protein</fullName>
    </submittedName>
</protein>
<organism evidence="1 2">
    <name type="scientific">Vitis vinifera</name>
    <name type="common">Grape</name>
    <dbReference type="NCBI Taxonomy" id="29760"/>
    <lineage>
        <taxon>Eukaryota</taxon>
        <taxon>Viridiplantae</taxon>
        <taxon>Streptophyta</taxon>
        <taxon>Embryophyta</taxon>
        <taxon>Tracheophyta</taxon>
        <taxon>Spermatophyta</taxon>
        <taxon>Magnoliopsida</taxon>
        <taxon>eudicotyledons</taxon>
        <taxon>Gunneridae</taxon>
        <taxon>Pentapetalae</taxon>
        <taxon>rosids</taxon>
        <taxon>Vitales</taxon>
        <taxon>Vitaceae</taxon>
        <taxon>Viteae</taxon>
        <taxon>Vitis</taxon>
    </lineage>
</organism>
<gene>
    <name evidence="1" type="ORF">CK203_114908</name>
</gene>
<dbReference type="AlphaFoldDB" id="A0A438C456"/>